<dbReference type="InterPro" id="IPR004843">
    <property type="entry name" value="Calcineurin-like_PHP"/>
</dbReference>
<dbReference type="PANTHER" id="PTHR46546">
    <property type="entry name" value="SHEWANELLA-LIKE PROTEIN PHOSPHATASE 1"/>
    <property type="match status" value="1"/>
</dbReference>
<dbReference type="InterPro" id="IPR029052">
    <property type="entry name" value="Metallo-depent_PP-like"/>
</dbReference>
<dbReference type="STRING" id="1884261.A0A5C3QBI9"/>
<dbReference type="AlphaFoldDB" id="A0A5C3QBI9"/>
<evidence type="ECO:0000256" key="1">
    <source>
        <dbReference type="SAM" id="SignalP"/>
    </source>
</evidence>
<dbReference type="Gene3D" id="3.60.21.10">
    <property type="match status" value="1"/>
</dbReference>
<proteinExistence type="predicted"/>
<feature type="domain" description="Calcineurin-like phosphoesterase" evidence="2">
    <location>
        <begin position="65"/>
        <end position="319"/>
    </location>
</feature>
<protein>
    <submittedName>
        <fullName evidence="3">Metallo-dependent phosphatase-like protein</fullName>
    </submittedName>
</protein>
<gene>
    <name evidence="3" type="ORF">BDV98DRAFT_551190</name>
</gene>
<sequence length="401" mass="43651">MPRLVSAFLVVLVSLLLYRVQPQLLHVPLDSLVNLGHETLDRLYSGQSPQEVITTPSAATGFTSHIVAVGDLHGDLPNALRVLKMSGVIDDAGNWSGDVDVLAQTGDIIDRGDDTIALYELMDKLREQATAAGGVVLSVLGNHEWMNAIGDWRYVYPSEIATFGGIEERQESLASGAIGRSWATNYTTAARLPLHRVLGQPNAPYDGTEQTSVSHAALSFVHGGLSPTYENLAPYPTKINQVASSLLRKLQYRKQPPPHPPHPYPGLPASTTMEEGKLYDANGPLWYRGWALESEQTVCDSVDSVLKKTGTRRMIMGHTPDFTGIVSRCNGKIIIIDTGISHAYGGVLAALSISYSLKPLGENLWEEKELVKALYADQPAQIIVDEVKELVADLKLPIENL</sequence>
<evidence type="ECO:0000259" key="2">
    <source>
        <dbReference type="Pfam" id="PF00149"/>
    </source>
</evidence>
<keyword evidence="4" id="KW-1185">Reference proteome</keyword>
<keyword evidence="1" id="KW-0732">Signal</keyword>
<dbReference type="PANTHER" id="PTHR46546:SF4">
    <property type="entry name" value="SHEWANELLA-LIKE PROTEIN PHOSPHATASE 1"/>
    <property type="match status" value="1"/>
</dbReference>
<organism evidence="3 4">
    <name type="scientific">Pterulicium gracile</name>
    <dbReference type="NCBI Taxonomy" id="1884261"/>
    <lineage>
        <taxon>Eukaryota</taxon>
        <taxon>Fungi</taxon>
        <taxon>Dikarya</taxon>
        <taxon>Basidiomycota</taxon>
        <taxon>Agaricomycotina</taxon>
        <taxon>Agaricomycetes</taxon>
        <taxon>Agaricomycetidae</taxon>
        <taxon>Agaricales</taxon>
        <taxon>Pleurotineae</taxon>
        <taxon>Pterulaceae</taxon>
        <taxon>Pterulicium</taxon>
    </lineage>
</organism>
<dbReference type="GO" id="GO:0016787">
    <property type="term" value="F:hydrolase activity"/>
    <property type="evidence" value="ECO:0007669"/>
    <property type="project" value="InterPro"/>
</dbReference>
<dbReference type="Pfam" id="PF00149">
    <property type="entry name" value="Metallophos"/>
    <property type="match status" value="1"/>
</dbReference>
<reference evidence="3 4" key="1">
    <citation type="journal article" date="2019" name="Nat. Ecol. Evol.">
        <title>Megaphylogeny resolves global patterns of mushroom evolution.</title>
        <authorList>
            <person name="Varga T."/>
            <person name="Krizsan K."/>
            <person name="Foldi C."/>
            <person name="Dima B."/>
            <person name="Sanchez-Garcia M."/>
            <person name="Sanchez-Ramirez S."/>
            <person name="Szollosi G.J."/>
            <person name="Szarkandi J.G."/>
            <person name="Papp V."/>
            <person name="Albert L."/>
            <person name="Andreopoulos W."/>
            <person name="Angelini C."/>
            <person name="Antonin V."/>
            <person name="Barry K.W."/>
            <person name="Bougher N.L."/>
            <person name="Buchanan P."/>
            <person name="Buyck B."/>
            <person name="Bense V."/>
            <person name="Catcheside P."/>
            <person name="Chovatia M."/>
            <person name="Cooper J."/>
            <person name="Damon W."/>
            <person name="Desjardin D."/>
            <person name="Finy P."/>
            <person name="Geml J."/>
            <person name="Haridas S."/>
            <person name="Hughes K."/>
            <person name="Justo A."/>
            <person name="Karasinski D."/>
            <person name="Kautmanova I."/>
            <person name="Kiss B."/>
            <person name="Kocsube S."/>
            <person name="Kotiranta H."/>
            <person name="LaButti K.M."/>
            <person name="Lechner B.E."/>
            <person name="Liimatainen K."/>
            <person name="Lipzen A."/>
            <person name="Lukacs Z."/>
            <person name="Mihaltcheva S."/>
            <person name="Morgado L.N."/>
            <person name="Niskanen T."/>
            <person name="Noordeloos M.E."/>
            <person name="Ohm R.A."/>
            <person name="Ortiz-Santana B."/>
            <person name="Ovrebo C."/>
            <person name="Racz N."/>
            <person name="Riley R."/>
            <person name="Savchenko A."/>
            <person name="Shiryaev A."/>
            <person name="Soop K."/>
            <person name="Spirin V."/>
            <person name="Szebenyi C."/>
            <person name="Tomsovsky M."/>
            <person name="Tulloss R.E."/>
            <person name="Uehling J."/>
            <person name="Grigoriev I.V."/>
            <person name="Vagvolgyi C."/>
            <person name="Papp T."/>
            <person name="Martin F.M."/>
            <person name="Miettinen O."/>
            <person name="Hibbett D.S."/>
            <person name="Nagy L.G."/>
        </authorList>
    </citation>
    <scope>NUCLEOTIDE SEQUENCE [LARGE SCALE GENOMIC DNA]</scope>
    <source>
        <strain evidence="3 4">CBS 309.79</strain>
    </source>
</reference>
<accession>A0A5C3QBI9</accession>
<dbReference type="SUPFAM" id="SSF56300">
    <property type="entry name" value="Metallo-dependent phosphatases"/>
    <property type="match status" value="1"/>
</dbReference>
<evidence type="ECO:0000313" key="3">
    <source>
        <dbReference type="EMBL" id="TFK99424.1"/>
    </source>
</evidence>
<name>A0A5C3QBI9_9AGAR</name>
<dbReference type="EMBL" id="ML178833">
    <property type="protein sequence ID" value="TFK99424.1"/>
    <property type="molecule type" value="Genomic_DNA"/>
</dbReference>
<feature type="chain" id="PRO_5022876672" evidence="1">
    <location>
        <begin position="23"/>
        <end position="401"/>
    </location>
</feature>
<dbReference type="Proteomes" id="UP000305067">
    <property type="component" value="Unassembled WGS sequence"/>
</dbReference>
<evidence type="ECO:0000313" key="4">
    <source>
        <dbReference type="Proteomes" id="UP000305067"/>
    </source>
</evidence>
<dbReference type="OrthoDB" id="5976022at2759"/>
<feature type="signal peptide" evidence="1">
    <location>
        <begin position="1"/>
        <end position="22"/>
    </location>
</feature>